<gene>
    <name evidence="3" type="ORF">IWW39_000607</name>
</gene>
<sequence length="153" mass="16790">MEVYDNTFTIFRDPNFYGDGDYGYDSSSHITGVIIALMALGCAIFLIGIVSLSWCIARKIRRGKNKHTPTYGPCWVVTQPTNMAYVYPQIGPAFMPPQATPAFIPPQITAIDMPRATTTEQLQTTADEPLQTTAGEQSQTATIEQPQTINPTA</sequence>
<keyword evidence="2" id="KW-0472">Membrane</keyword>
<name>A0A9W8L7C4_9FUNG</name>
<keyword evidence="4" id="KW-1185">Reference proteome</keyword>
<evidence type="ECO:0000256" key="1">
    <source>
        <dbReference type="SAM" id="MobiDB-lite"/>
    </source>
</evidence>
<keyword evidence="2" id="KW-1133">Transmembrane helix</keyword>
<evidence type="ECO:0000313" key="3">
    <source>
        <dbReference type="EMBL" id="KAJ2690665.1"/>
    </source>
</evidence>
<reference evidence="3" key="1">
    <citation type="submission" date="2022-07" db="EMBL/GenBank/DDBJ databases">
        <title>Phylogenomic reconstructions and comparative analyses of Kickxellomycotina fungi.</title>
        <authorList>
            <person name="Reynolds N.K."/>
            <person name="Stajich J.E."/>
            <person name="Barry K."/>
            <person name="Grigoriev I.V."/>
            <person name="Crous P."/>
            <person name="Smith M.E."/>
        </authorList>
    </citation>
    <scope>NUCLEOTIDE SEQUENCE</scope>
    <source>
        <strain evidence="3">CBS 109367</strain>
    </source>
</reference>
<feature type="transmembrane region" description="Helical" evidence="2">
    <location>
        <begin position="30"/>
        <end position="57"/>
    </location>
</feature>
<accession>A0A9W8L7C4</accession>
<comment type="caution">
    <text evidence="3">The sequence shown here is derived from an EMBL/GenBank/DDBJ whole genome shotgun (WGS) entry which is preliminary data.</text>
</comment>
<protein>
    <submittedName>
        <fullName evidence="3">Uncharacterized protein</fullName>
    </submittedName>
</protein>
<evidence type="ECO:0000256" key="2">
    <source>
        <dbReference type="SAM" id="Phobius"/>
    </source>
</evidence>
<dbReference type="Proteomes" id="UP001151516">
    <property type="component" value="Unassembled WGS sequence"/>
</dbReference>
<keyword evidence="2" id="KW-0812">Transmembrane</keyword>
<feature type="region of interest" description="Disordered" evidence="1">
    <location>
        <begin position="127"/>
        <end position="153"/>
    </location>
</feature>
<proteinExistence type="predicted"/>
<dbReference type="AlphaFoldDB" id="A0A9W8L7C4"/>
<dbReference type="EMBL" id="JANBTX010000009">
    <property type="protein sequence ID" value="KAJ2690665.1"/>
    <property type="molecule type" value="Genomic_DNA"/>
</dbReference>
<evidence type="ECO:0000313" key="4">
    <source>
        <dbReference type="Proteomes" id="UP001151516"/>
    </source>
</evidence>
<organism evidence="3 4">
    <name type="scientific">Coemansia spiralis</name>
    <dbReference type="NCBI Taxonomy" id="417178"/>
    <lineage>
        <taxon>Eukaryota</taxon>
        <taxon>Fungi</taxon>
        <taxon>Fungi incertae sedis</taxon>
        <taxon>Zoopagomycota</taxon>
        <taxon>Kickxellomycotina</taxon>
        <taxon>Kickxellomycetes</taxon>
        <taxon>Kickxellales</taxon>
        <taxon>Kickxellaceae</taxon>
        <taxon>Coemansia</taxon>
    </lineage>
</organism>